<protein>
    <submittedName>
        <fullName evidence="3">Tudor domain-containing protein</fullName>
    </submittedName>
</protein>
<feature type="compositionally biased region" description="Polar residues" evidence="1">
    <location>
        <begin position="33"/>
        <end position="48"/>
    </location>
</feature>
<dbReference type="PANTHER" id="PTHR22948:SF29">
    <property type="entry name" value="FI02030P-RELATED"/>
    <property type="match status" value="1"/>
</dbReference>
<feature type="region of interest" description="Disordered" evidence="1">
    <location>
        <begin position="1"/>
        <end position="134"/>
    </location>
</feature>
<feature type="region of interest" description="Disordered" evidence="1">
    <location>
        <begin position="316"/>
        <end position="364"/>
    </location>
</feature>
<feature type="domain" description="Tudor" evidence="2">
    <location>
        <begin position="423"/>
        <end position="537"/>
    </location>
</feature>
<feature type="region of interest" description="Disordered" evidence="1">
    <location>
        <begin position="155"/>
        <end position="292"/>
    </location>
</feature>
<feature type="compositionally biased region" description="Basic residues" evidence="1">
    <location>
        <begin position="189"/>
        <end position="207"/>
    </location>
</feature>
<evidence type="ECO:0000259" key="2">
    <source>
        <dbReference type="Pfam" id="PF00567"/>
    </source>
</evidence>
<reference evidence="3" key="1">
    <citation type="submission" date="2020-06" db="EMBL/GenBank/DDBJ databases">
        <authorList>
            <person name="Ji K."/>
            <person name="Li J."/>
        </authorList>
    </citation>
    <scope>NUCLEOTIDE SEQUENCE</scope>
    <source>
        <strain evidence="3">JKM2019</strain>
        <tissue evidence="3">Whole body</tissue>
    </source>
</reference>
<dbReference type="Gene3D" id="2.40.50.90">
    <property type="match status" value="1"/>
</dbReference>
<dbReference type="EMBL" id="SDOV01000003">
    <property type="protein sequence ID" value="KAH7642857.1"/>
    <property type="molecule type" value="Genomic_DNA"/>
</dbReference>
<dbReference type="InterPro" id="IPR035437">
    <property type="entry name" value="SNase_OB-fold_sf"/>
</dbReference>
<feature type="compositionally biased region" description="Basic and acidic residues" evidence="1">
    <location>
        <begin position="334"/>
        <end position="349"/>
    </location>
</feature>
<sequence>MEIESKETTPTTTDMEKRKSVSFVDEKLIDNAIKSTTTATIDSNDSNGSSSSSSSSKWKSTTTTTTSKRHNYNNHSNSNHHPRQNNGQSKNYYNGGKFGHHHHHHGNKQQQTSSGHYHQQQLKSNSTQSSSNPVIIYYSNPDVEINVNDLIEKCQAQQQQQQQNSETDNNNGQNMKHHHPAKHLLSNSNHHHHQNGRQNNYHHHHNGGGHYKPGSSTSKQQHHHHHHNQQRSSNDNNWRNHQHHHNNKKSNAMKNDYHDYRSNSNSNDEQTDKNNKTSTAITANGTSSSEPITIYYNDSNVSLDENLKFLKETLSKEKNDSKTDSSQPQQQQKPLEKESINDTVIKTDDTTTANTYATGHEEQESKIVLKTSEEILPPPKITESNSNISTLVISNDPEDVISGGTPIENPRSPTADANVDLKMVRCTIISHPGHFYVKFINTDHENKLNAMNQFYSQDEHIELTLDVLQPEQYYAALRTNDEGWIRIKLLQTESVHQITCFLIDQGCVDILRLNQLQPLYSQFRSVPRQSIRVSLSGIRPRESDDWLPNEALEFKKLLDNQTLKVDFIGNDNGEAKWGQIVEPDSQLQICLKFNEDHDDSKLAGRSVADVLIERNLAIAAN</sequence>
<feature type="compositionally biased region" description="Polar residues" evidence="1">
    <location>
        <begin position="276"/>
        <end position="292"/>
    </location>
</feature>
<feature type="compositionally biased region" description="Low complexity" evidence="1">
    <location>
        <begin position="49"/>
        <end position="66"/>
    </location>
</feature>
<evidence type="ECO:0000256" key="1">
    <source>
        <dbReference type="SAM" id="MobiDB-lite"/>
    </source>
</evidence>
<feature type="compositionally biased region" description="Basic residues" evidence="1">
    <location>
        <begin position="98"/>
        <end position="107"/>
    </location>
</feature>
<dbReference type="Pfam" id="PF00567">
    <property type="entry name" value="TUDOR"/>
    <property type="match status" value="1"/>
</dbReference>
<name>A0A9D4P2J5_DERFA</name>
<feature type="compositionally biased region" description="Basic residues" evidence="1">
    <location>
        <begin position="67"/>
        <end position="83"/>
    </location>
</feature>
<feature type="compositionally biased region" description="Polar residues" evidence="1">
    <location>
        <begin position="108"/>
        <end position="133"/>
    </location>
</feature>
<comment type="caution">
    <text evidence="3">The sequence shown here is derived from an EMBL/GenBank/DDBJ whole genome shotgun (WGS) entry which is preliminary data.</text>
</comment>
<dbReference type="PANTHER" id="PTHR22948">
    <property type="entry name" value="TUDOR DOMAIN CONTAINING PROTEIN"/>
    <property type="match status" value="1"/>
</dbReference>
<feature type="compositionally biased region" description="Polar residues" evidence="1">
    <location>
        <begin position="164"/>
        <end position="174"/>
    </location>
</feature>
<dbReference type="AlphaFoldDB" id="A0A9D4P2J5"/>
<feature type="compositionally biased region" description="Basic and acidic residues" evidence="1">
    <location>
        <begin position="14"/>
        <end position="29"/>
    </location>
</feature>
<dbReference type="InterPro" id="IPR002999">
    <property type="entry name" value="Tudor"/>
</dbReference>
<dbReference type="GO" id="GO:0005737">
    <property type="term" value="C:cytoplasm"/>
    <property type="evidence" value="ECO:0007669"/>
    <property type="project" value="UniProtKB-ARBA"/>
</dbReference>
<reference evidence="3" key="2">
    <citation type="journal article" date="2021" name="World Allergy Organ. J.">
        <title>Chromosome-level assembly of Dermatophagoides farinae genome and transcriptome reveals two novel allergens Der f 37 and Der f 39.</title>
        <authorList>
            <person name="Chen J."/>
            <person name="Cai Z."/>
            <person name="Fan D."/>
            <person name="Hu J."/>
            <person name="Hou Y."/>
            <person name="He Y."/>
            <person name="Zhang Z."/>
            <person name="Zhao Z."/>
            <person name="Gao P."/>
            <person name="Hu W."/>
            <person name="Sun J."/>
            <person name="Li J."/>
            <person name="Ji K."/>
        </authorList>
    </citation>
    <scope>NUCLEOTIDE SEQUENCE</scope>
    <source>
        <strain evidence="3">JKM2019</strain>
    </source>
</reference>
<accession>A0A9D4P2J5</accession>
<gene>
    <name evidence="3" type="ORF">HUG17_9548</name>
</gene>
<evidence type="ECO:0000313" key="3">
    <source>
        <dbReference type="EMBL" id="KAH7642857.1"/>
    </source>
</evidence>
<dbReference type="SUPFAM" id="SSF63748">
    <property type="entry name" value="Tudor/PWWP/MBT"/>
    <property type="match status" value="1"/>
</dbReference>
<dbReference type="Proteomes" id="UP000828236">
    <property type="component" value="Unassembled WGS sequence"/>
</dbReference>
<proteinExistence type="predicted"/>
<feature type="compositionally biased region" description="Low complexity" evidence="1">
    <location>
        <begin position="230"/>
        <end position="239"/>
    </location>
</feature>
<feature type="compositionally biased region" description="Basic residues" evidence="1">
    <location>
        <begin position="220"/>
        <end position="229"/>
    </location>
</feature>
<organism evidence="3">
    <name type="scientific">Dermatophagoides farinae</name>
    <name type="common">American house dust mite</name>
    <dbReference type="NCBI Taxonomy" id="6954"/>
    <lineage>
        <taxon>Eukaryota</taxon>
        <taxon>Metazoa</taxon>
        <taxon>Ecdysozoa</taxon>
        <taxon>Arthropoda</taxon>
        <taxon>Chelicerata</taxon>
        <taxon>Arachnida</taxon>
        <taxon>Acari</taxon>
        <taxon>Acariformes</taxon>
        <taxon>Sarcoptiformes</taxon>
        <taxon>Astigmata</taxon>
        <taxon>Psoroptidia</taxon>
        <taxon>Analgoidea</taxon>
        <taxon>Pyroglyphidae</taxon>
        <taxon>Dermatophagoidinae</taxon>
        <taxon>Dermatophagoides</taxon>
    </lineage>
</organism>
<dbReference type="InterPro" id="IPR050621">
    <property type="entry name" value="Tudor_domain_containing"/>
</dbReference>